<comment type="caution">
    <text evidence="2">The sequence shown here is derived from an EMBL/GenBank/DDBJ whole genome shotgun (WGS) entry which is preliminary data.</text>
</comment>
<dbReference type="InterPro" id="IPR036937">
    <property type="entry name" value="Adhesion_dom_fimbrial_sf"/>
</dbReference>
<dbReference type="RefSeq" id="WP_197668193.1">
    <property type="nucleotide sequence ID" value="NZ_JADUMB010000008.1"/>
</dbReference>
<evidence type="ECO:0000259" key="1">
    <source>
        <dbReference type="Pfam" id="PF24223"/>
    </source>
</evidence>
<dbReference type="Gene3D" id="2.60.40.1090">
    <property type="entry name" value="Fimbrial-type adhesion domain"/>
    <property type="match status" value="1"/>
</dbReference>
<accession>A0ABS0M4B8</accession>
<organism evidence="2 3">
    <name type="scientific">Serratia surfactantfaciens</name>
    <dbReference type="NCBI Taxonomy" id="2741499"/>
    <lineage>
        <taxon>Bacteria</taxon>
        <taxon>Pseudomonadati</taxon>
        <taxon>Pseudomonadota</taxon>
        <taxon>Gammaproteobacteria</taxon>
        <taxon>Enterobacterales</taxon>
        <taxon>Yersiniaceae</taxon>
        <taxon>Serratia</taxon>
    </lineage>
</organism>
<protein>
    <recommendedName>
        <fullName evidence="1">Fimbrial adhesin MrpH C-terminal domain-containing protein</fullName>
    </recommendedName>
</protein>
<keyword evidence="3" id="KW-1185">Reference proteome</keyword>
<dbReference type="Pfam" id="PF24223">
    <property type="entry name" value="MrpH_C"/>
    <property type="match status" value="1"/>
</dbReference>
<dbReference type="InterPro" id="IPR057010">
    <property type="entry name" value="MrpH_C"/>
</dbReference>
<evidence type="ECO:0000313" key="3">
    <source>
        <dbReference type="Proteomes" id="UP000635335"/>
    </source>
</evidence>
<reference evidence="2 3" key="1">
    <citation type="submission" date="2020-11" db="EMBL/GenBank/DDBJ databases">
        <title>Enhanced detection system for hospital associated transmission using whole genome sequencing surveillance.</title>
        <authorList>
            <person name="Harrison L.H."/>
            <person name="Van Tyne D."/>
            <person name="Marsh J.W."/>
            <person name="Griffith M.P."/>
            <person name="Snyder D.J."/>
            <person name="Cooper V.S."/>
            <person name="Mustapha M."/>
        </authorList>
    </citation>
    <scope>NUCLEOTIDE SEQUENCE [LARGE SCALE GENOMIC DNA]</scope>
    <source>
        <strain evidence="2 3">SER00227</strain>
    </source>
</reference>
<feature type="domain" description="Fimbrial adhesin MrpH C-terminal" evidence="1">
    <location>
        <begin position="177"/>
        <end position="288"/>
    </location>
</feature>
<gene>
    <name evidence="2" type="ORF">I5U16_19715</name>
</gene>
<sequence length="291" mass="31864">MHILVSAVSFMFFYLFIPLCAFGKVDLNLVWKKGAGTLVSASISPTGTVKDIYAYADRHMCDEKDRGYCTSYWVIDTGKFWKICDPRAEVKYGEKLSDLKSKIDKNLMAPCETSYYDFPDDGYICISLATVGEFWRDYGSGQGTVLRPQLVTYGSCYKGDEGGQGGTIEPPIEPLSCQIKTPNIVIQHSAVNQDELDGNYKETQFDVSCTRKSSVKLAISGLDASGRLALNSTKNLYSKLKMNNYSAGAGVTVNDVDDKGRKVTISSELQSSGKVPGGEYSASAVLNMNIL</sequence>
<proteinExistence type="predicted"/>
<dbReference type="Proteomes" id="UP000635335">
    <property type="component" value="Unassembled WGS sequence"/>
</dbReference>
<name>A0ABS0M4B8_9GAMM</name>
<dbReference type="EMBL" id="JADUMB010000008">
    <property type="protein sequence ID" value="MBH1922374.1"/>
    <property type="molecule type" value="Genomic_DNA"/>
</dbReference>
<evidence type="ECO:0000313" key="2">
    <source>
        <dbReference type="EMBL" id="MBH1922374.1"/>
    </source>
</evidence>